<dbReference type="RefSeq" id="WP_284302778.1">
    <property type="nucleotide sequence ID" value="NZ_BSUO01000001.1"/>
</dbReference>
<name>A0ABQ6ILB6_9MICO</name>
<comment type="caution">
    <text evidence="3">The sequence shown here is derived from an EMBL/GenBank/DDBJ whole genome shotgun (WGS) entry which is preliminary data.</text>
</comment>
<evidence type="ECO:0000313" key="4">
    <source>
        <dbReference type="Proteomes" id="UP001157126"/>
    </source>
</evidence>
<evidence type="ECO:0000313" key="3">
    <source>
        <dbReference type="EMBL" id="GMA38727.1"/>
    </source>
</evidence>
<evidence type="ECO:0000256" key="1">
    <source>
        <dbReference type="SAM" id="Coils"/>
    </source>
</evidence>
<keyword evidence="2" id="KW-0812">Transmembrane</keyword>
<feature type="transmembrane region" description="Helical" evidence="2">
    <location>
        <begin position="20"/>
        <end position="42"/>
    </location>
</feature>
<dbReference type="Proteomes" id="UP001157126">
    <property type="component" value="Unassembled WGS sequence"/>
</dbReference>
<gene>
    <name evidence="3" type="ORF">GCM10025883_07720</name>
</gene>
<organism evidence="3 4">
    <name type="scientific">Mobilicoccus caccae</name>
    <dbReference type="NCBI Taxonomy" id="1859295"/>
    <lineage>
        <taxon>Bacteria</taxon>
        <taxon>Bacillati</taxon>
        <taxon>Actinomycetota</taxon>
        <taxon>Actinomycetes</taxon>
        <taxon>Micrococcales</taxon>
        <taxon>Dermatophilaceae</taxon>
        <taxon>Mobilicoccus</taxon>
    </lineage>
</organism>
<reference evidence="4" key="1">
    <citation type="journal article" date="2019" name="Int. J. Syst. Evol. Microbiol.">
        <title>The Global Catalogue of Microorganisms (GCM) 10K type strain sequencing project: providing services to taxonomists for standard genome sequencing and annotation.</title>
        <authorList>
            <consortium name="The Broad Institute Genomics Platform"/>
            <consortium name="The Broad Institute Genome Sequencing Center for Infectious Disease"/>
            <person name="Wu L."/>
            <person name="Ma J."/>
        </authorList>
    </citation>
    <scope>NUCLEOTIDE SEQUENCE [LARGE SCALE GENOMIC DNA]</scope>
    <source>
        <strain evidence="4">NBRC 113072</strain>
    </source>
</reference>
<evidence type="ECO:0008006" key="5">
    <source>
        <dbReference type="Google" id="ProtNLM"/>
    </source>
</evidence>
<dbReference type="EMBL" id="BSUO01000001">
    <property type="protein sequence ID" value="GMA38727.1"/>
    <property type="molecule type" value="Genomic_DNA"/>
</dbReference>
<keyword evidence="4" id="KW-1185">Reference proteome</keyword>
<sequence>MSARSEHGEPVGPLTSVLRHPVLVAVCMALGLALGIATAMALPTKHMAETRVAVVPANSNAYTVAGYPVGARELAADYARWVQNRATDGAWAPSGVGGVTASPIPDSAVIRIEVTAGDEQSATAGAKQIADTLMSTVAEARSGHDPEAAYKQFQDLAPQVAEARAAVQDAERAYGRATAAAARETASEQLQAAQTELAQVQLRQDAAGDLYRRLFVDAAGNSTLEVVAPAASTGDPTRSAMMRYGLIGLGAGGLLGLLVAVLLDRRRTASSRRRAEDATTHG</sequence>
<feature type="transmembrane region" description="Helical" evidence="2">
    <location>
        <begin position="244"/>
        <end position="263"/>
    </location>
</feature>
<evidence type="ECO:0000256" key="2">
    <source>
        <dbReference type="SAM" id="Phobius"/>
    </source>
</evidence>
<keyword evidence="2" id="KW-0472">Membrane</keyword>
<accession>A0ABQ6ILB6</accession>
<keyword evidence="1" id="KW-0175">Coiled coil</keyword>
<feature type="coiled-coil region" evidence="1">
    <location>
        <begin position="160"/>
        <end position="203"/>
    </location>
</feature>
<keyword evidence="2" id="KW-1133">Transmembrane helix</keyword>
<protein>
    <recommendedName>
        <fullName evidence="5">Capsular polysaccharide biosynthesis protein</fullName>
    </recommendedName>
</protein>
<proteinExistence type="predicted"/>